<reference evidence="1" key="1">
    <citation type="submission" date="2022-05" db="EMBL/GenBank/DDBJ databases">
        <authorList>
            <person name="Colautti A."/>
            <person name="Iacumin L."/>
        </authorList>
    </citation>
    <scope>NUCLEOTIDE SEQUENCE</scope>
    <source>
        <strain evidence="1">DSM 30747</strain>
    </source>
</reference>
<evidence type="ECO:0000313" key="2">
    <source>
        <dbReference type="Proteomes" id="UP001152172"/>
    </source>
</evidence>
<dbReference type="SMART" id="SM00710">
    <property type="entry name" value="PbH1"/>
    <property type="match status" value="6"/>
</dbReference>
<keyword evidence="2" id="KW-1185">Reference proteome</keyword>
<dbReference type="EMBL" id="JAMKBI010000004">
    <property type="protein sequence ID" value="MCZ8533188.1"/>
    <property type="molecule type" value="Genomic_DNA"/>
</dbReference>
<dbReference type="InterPro" id="IPR011050">
    <property type="entry name" value="Pectin_lyase_fold/virulence"/>
</dbReference>
<evidence type="ECO:0000313" key="1">
    <source>
        <dbReference type="EMBL" id="MCZ8533188.1"/>
    </source>
</evidence>
<accession>A0A9X3L8H7</accession>
<dbReference type="RefSeq" id="WP_269921613.1">
    <property type="nucleotide sequence ID" value="NZ_JAMKBI010000004.1"/>
</dbReference>
<gene>
    <name evidence="1" type="ORF">M9R61_07450</name>
</gene>
<dbReference type="SUPFAM" id="SSF51126">
    <property type="entry name" value="Pectin lyase-like"/>
    <property type="match status" value="2"/>
</dbReference>
<name>A0A9X3L8H7_9BACI</name>
<dbReference type="Proteomes" id="UP001152172">
    <property type="component" value="Unassembled WGS sequence"/>
</dbReference>
<organism evidence="1 2">
    <name type="scientific">Psychrobacillus psychrodurans</name>
    <dbReference type="NCBI Taxonomy" id="126157"/>
    <lineage>
        <taxon>Bacteria</taxon>
        <taxon>Bacillati</taxon>
        <taxon>Bacillota</taxon>
        <taxon>Bacilli</taxon>
        <taxon>Bacillales</taxon>
        <taxon>Bacillaceae</taxon>
        <taxon>Psychrobacillus</taxon>
    </lineage>
</organism>
<proteinExistence type="predicted"/>
<protein>
    <recommendedName>
        <fullName evidence="3">Right handed beta helix region</fullName>
    </recommendedName>
</protein>
<dbReference type="InterPro" id="IPR012334">
    <property type="entry name" value="Pectin_lyas_fold"/>
</dbReference>
<evidence type="ECO:0008006" key="3">
    <source>
        <dbReference type="Google" id="ProtNLM"/>
    </source>
</evidence>
<dbReference type="InterPro" id="IPR006626">
    <property type="entry name" value="PbH1"/>
</dbReference>
<comment type="caution">
    <text evidence="1">The sequence shown here is derived from an EMBL/GenBank/DDBJ whole genome shotgun (WGS) entry which is preliminary data.</text>
</comment>
<dbReference type="AlphaFoldDB" id="A0A9X3L8H7"/>
<dbReference type="Gene3D" id="2.160.20.10">
    <property type="entry name" value="Single-stranded right-handed beta-helix, Pectin lyase-like"/>
    <property type="match status" value="2"/>
</dbReference>
<sequence>MTNYTPKKKYYIPTNIEDKLSKDFLQGITRNFEMLDEIEGGTAKTIKADTTGRTKIQDLIQLALNHANDGDTLILPPGNYWLEKNTKLNDFPNNDQPCLLLRGKKRIHLIGYGAVLFTRTHAQGILELQLCEDCIIEGIKFEGYGEFPEIDPVTGYGEKGTSAGGYPTSGFWNYRKNNSFDTSARARNDGQPFGLFGGGFIGNVGSGVLVHRGCNNIIFRACESSGFNYSGFSVGHLGDYLPTDLEYGDNANITFIECNAHDNYSSNYVFSAVERPRVINSISDRAGHPHASKHHTYVDPGYGINSLGTLFSKANDLLISGCTLRGNKRKAIDGHAGGGLIATDNLISDSMVGGVYYKWTNVEQYAKDCIIANNKIENCGYAKNPLGAIYIGGVQRQTKVNQETNTIVSNNHVENCFGTDGVIFVGSFDRLIVDGNIIHGVPDELDIANTIFEPYVIYAGYSIPTQPNFGGNVTNNIVDVEHPRIAGGILVRNLQDGSVQGNTIKTPNSLTQYGLRIWNCKDVGVVGNTIKMGDEGVPLTAETTGSVGHNTLVGGNAVFQPLQSQPIVFSLAANNGNGSIQFKSGQPYVSLVESNPKGLVVKLQHVSPGIVPLVKFSQTGENGLKADSHSIDYIYSHHVSNSTVTIGIKQTKESDHVPFENMTHGGLEIEIII</sequence>